<feature type="compositionally biased region" description="Basic and acidic residues" evidence="2">
    <location>
        <begin position="288"/>
        <end position="315"/>
    </location>
</feature>
<proteinExistence type="predicted"/>
<dbReference type="InterPro" id="IPR057558">
    <property type="entry name" value="Swc3_dom"/>
</dbReference>
<feature type="compositionally biased region" description="Polar residues" evidence="2">
    <location>
        <begin position="317"/>
        <end position="348"/>
    </location>
</feature>
<dbReference type="GO" id="GO:0140849">
    <property type="term" value="F:ATP-dependent H2AZ histone chaperone activity"/>
    <property type="evidence" value="ECO:0007669"/>
    <property type="project" value="InterPro"/>
</dbReference>
<dbReference type="EMBL" id="BTGB01000001">
    <property type="protein sequence ID" value="GMM45095.1"/>
    <property type="molecule type" value="Genomic_DNA"/>
</dbReference>
<evidence type="ECO:0000313" key="6">
    <source>
        <dbReference type="Proteomes" id="UP001378960"/>
    </source>
</evidence>
<evidence type="ECO:0000259" key="4">
    <source>
        <dbReference type="Pfam" id="PF26242"/>
    </source>
</evidence>
<dbReference type="Proteomes" id="UP001378960">
    <property type="component" value="Unassembled WGS sequence"/>
</dbReference>
<feature type="compositionally biased region" description="Basic and acidic residues" evidence="2">
    <location>
        <begin position="703"/>
        <end position="730"/>
    </location>
</feature>
<keyword evidence="6" id="KW-1185">Reference proteome</keyword>
<evidence type="ECO:0000313" key="5">
    <source>
        <dbReference type="EMBL" id="GMM45095.1"/>
    </source>
</evidence>
<dbReference type="InterPro" id="IPR058986">
    <property type="entry name" value="Swc3_C"/>
</dbReference>
<evidence type="ECO:0000259" key="3">
    <source>
        <dbReference type="Pfam" id="PF24707"/>
    </source>
</evidence>
<keyword evidence="1" id="KW-0175">Coiled coil</keyword>
<sequence length="901" mass="105583">MSDKTSSQTTADSNYAAKSSSIVLIQPLENINKELIYQQRLKRPFNVIQNLPISKDKSGKLPDYTTLSNPLSVKDTSVLYTSLIVSRFNWLNHIFNTYWTKREQLIIGSNNYKKDKMFRLCDAELNCGVHTFNIKLFFLKDDLREKAFKEEIERKREERNKRKQEKIDEMNRKREERERLEKEKLEREQKEKELKEQEEKEKEKEQNALKENQTTISNTTITTDTKVVENKDKATIIPITTDKTNEPIKAPIETVIKPTELPEKESSSSETKSSAEKPTIIEPQSNEKPVEKETTENLAKPVEKPVETPTKKPIEQAKTTKFTTSSTPIKSNTSQSPSTTPIDSDNSQVKPKITTKVLLSNPENAIMIQNLNYLAKNDLYLNNLMKDVAGGGASSEQISEFQKYIQKARAMGDLKKLSDKIKNSSMTTTKKGKDITMKTSIIKNNVEISKPLINMTPEEIKKKEEEVQKRLAEMKIEHEKQRLERQRVKEEKEQEKIRLREEREKKKLLEKEEREKAKELLRKQKEMEKEMKKQQRQAEKEKIMLKRQQKLKEKQMIKDNEKLKLIEREKEKEKDKLNNDVTDFIDYDELDDRMGKLTNTEQNDDLWNDKLSPLQERYSTNAHLIFEFTENNAARFEIPKDCIYEIIDNEEDSDNNNVSKEESPKVNGEIKLENSETSRKSPYVTILASFLLVHNEKEIKGWERRREEEEKEKLEKEKAAAEARIKKEEIEQQQTQDKPNKRKRKTAKSWGTNKRATRASKQAKQLENLRREEENYFEEDDELRKEQSKNSNDRDENSDVKPIPIYSPLTIKFTKIPFRFSGFITNSGNSPEVSRENMKIIMNLGKRVPLDQLWYQVDGINDELLAETLRYNLNRLDYANSSLKKSRIIFQKKFGKGGRNN</sequence>
<feature type="compositionally biased region" description="Basic and acidic residues" evidence="2">
    <location>
        <begin position="782"/>
        <end position="799"/>
    </location>
</feature>
<dbReference type="PANTHER" id="PTHR28108">
    <property type="entry name" value="SWR1-COMPLEX PROTEIN 3"/>
    <property type="match status" value="1"/>
</dbReference>
<feature type="region of interest" description="Disordered" evidence="2">
    <location>
        <begin position="703"/>
        <end position="801"/>
    </location>
</feature>
<feature type="compositionally biased region" description="Polar residues" evidence="2">
    <location>
        <begin position="749"/>
        <end position="765"/>
    </location>
</feature>
<reference evidence="5 6" key="1">
    <citation type="journal article" date="2023" name="Elife">
        <title>Identification of key yeast species and microbe-microbe interactions impacting larval growth of Drosophila in the wild.</title>
        <authorList>
            <person name="Mure A."/>
            <person name="Sugiura Y."/>
            <person name="Maeda R."/>
            <person name="Honda K."/>
            <person name="Sakurai N."/>
            <person name="Takahashi Y."/>
            <person name="Watada M."/>
            <person name="Katoh T."/>
            <person name="Gotoh A."/>
            <person name="Gotoh Y."/>
            <person name="Taniguchi I."/>
            <person name="Nakamura K."/>
            <person name="Hayashi T."/>
            <person name="Katayama T."/>
            <person name="Uemura T."/>
            <person name="Hattori Y."/>
        </authorList>
    </citation>
    <scope>NUCLEOTIDE SEQUENCE [LARGE SCALE GENOMIC DNA]</scope>
    <source>
        <strain evidence="5 6">PK-24</strain>
    </source>
</reference>
<dbReference type="PANTHER" id="PTHR28108:SF1">
    <property type="entry name" value="SWR1-COMPLEX PROTEIN 3"/>
    <property type="match status" value="1"/>
</dbReference>
<gene>
    <name evidence="5" type="ORF">DAPK24_016700</name>
</gene>
<name>A0AAV5R1G9_PICKL</name>
<feature type="domain" description="Swc3 C-terminal" evidence="4">
    <location>
        <begin position="611"/>
        <end position="652"/>
    </location>
</feature>
<accession>A0AAV5R1G9</accession>
<evidence type="ECO:0000256" key="1">
    <source>
        <dbReference type="SAM" id="Coils"/>
    </source>
</evidence>
<dbReference type="GO" id="GO:0000812">
    <property type="term" value="C:Swr1 complex"/>
    <property type="evidence" value="ECO:0007669"/>
    <property type="project" value="InterPro"/>
</dbReference>
<dbReference type="Pfam" id="PF26242">
    <property type="entry name" value="Swc3_C"/>
    <property type="match status" value="2"/>
</dbReference>
<comment type="caution">
    <text evidence="5">The sequence shown here is derived from an EMBL/GenBank/DDBJ whole genome shotgun (WGS) entry which is preliminary data.</text>
</comment>
<protein>
    <submittedName>
        <fullName evidence="5">Swc3 protein</fullName>
    </submittedName>
</protein>
<feature type="domain" description="Swc3 C-terminal" evidence="4">
    <location>
        <begin position="763"/>
        <end position="874"/>
    </location>
</feature>
<feature type="coiled-coil region" evidence="1">
    <location>
        <begin position="462"/>
        <end position="580"/>
    </location>
</feature>
<organism evidence="5 6">
    <name type="scientific">Pichia kluyveri</name>
    <name type="common">Yeast</name>
    <dbReference type="NCBI Taxonomy" id="36015"/>
    <lineage>
        <taxon>Eukaryota</taxon>
        <taxon>Fungi</taxon>
        <taxon>Dikarya</taxon>
        <taxon>Ascomycota</taxon>
        <taxon>Saccharomycotina</taxon>
        <taxon>Pichiomycetes</taxon>
        <taxon>Pichiales</taxon>
        <taxon>Pichiaceae</taxon>
        <taxon>Pichia</taxon>
    </lineage>
</organism>
<feature type="region of interest" description="Disordered" evidence="2">
    <location>
        <begin position="171"/>
        <end position="217"/>
    </location>
</feature>
<feature type="compositionally biased region" description="Low complexity" evidence="2">
    <location>
        <begin position="268"/>
        <end position="278"/>
    </location>
</feature>
<dbReference type="InterPro" id="IPR037651">
    <property type="entry name" value="Swc3"/>
</dbReference>
<dbReference type="Pfam" id="PF24707">
    <property type="entry name" value="Swc3"/>
    <property type="match status" value="1"/>
</dbReference>
<feature type="compositionally biased region" description="Basic and acidic residues" evidence="2">
    <location>
        <begin position="659"/>
        <end position="678"/>
    </location>
</feature>
<feature type="domain" description="SWR1-complex protein 3" evidence="3">
    <location>
        <begin position="43"/>
        <end position="142"/>
    </location>
</feature>
<evidence type="ECO:0000256" key="2">
    <source>
        <dbReference type="SAM" id="MobiDB-lite"/>
    </source>
</evidence>
<feature type="region of interest" description="Disordered" evidence="2">
    <location>
        <begin position="652"/>
        <end position="678"/>
    </location>
</feature>
<feature type="compositionally biased region" description="Basic and acidic residues" evidence="2">
    <location>
        <begin position="171"/>
        <end position="208"/>
    </location>
</feature>
<feature type="region of interest" description="Disordered" evidence="2">
    <location>
        <begin position="243"/>
        <end position="348"/>
    </location>
</feature>
<dbReference type="AlphaFoldDB" id="A0AAV5R1G9"/>